<accession>A0A8H2XKT1</accession>
<organism evidence="3 4">
    <name type="scientific">Rhizoctonia solani</name>
    <dbReference type="NCBI Taxonomy" id="456999"/>
    <lineage>
        <taxon>Eukaryota</taxon>
        <taxon>Fungi</taxon>
        <taxon>Dikarya</taxon>
        <taxon>Basidiomycota</taxon>
        <taxon>Agaricomycotina</taxon>
        <taxon>Agaricomycetes</taxon>
        <taxon>Cantharellales</taxon>
        <taxon>Ceratobasidiaceae</taxon>
        <taxon>Rhizoctonia</taxon>
    </lineage>
</organism>
<dbReference type="InterPro" id="IPR002347">
    <property type="entry name" value="SDR_fam"/>
</dbReference>
<dbReference type="PANTHER" id="PTHR43008">
    <property type="entry name" value="BENZIL REDUCTASE"/>
    <property type="match status" value="1"/>
</dbReference>
<dbReference type="PRINTS" id="PR00081">
    <property type="entry name" value="GDHRDH"/>
</dbReference>
<comment type="caution">
    <text evidence="3">The sequence shown here is derived from an EMBL/GenBank/DDBJ whole genome shotgun (WGS) entry which is preliminary data.</text>
</comment>
<dbReference type="Pfam" id="PF13561">
    <property type="entry name" value="adh_short_C2"/>
    <property type="match status" value="1"/>
</dbReference>
<dbReference type="FunFam" id="3.40.50.720:FF:000084">
    <property type="entry name" value="Short-chain dehydrogenase reductase"/>
    <property type="match status" value="1"/>
</dbReference>
<dbReference type="AlphaFoldDB" id="A0A8H2XKT1"/>
<evidence type="ECO:0000256" key="1">
    <source>
        <dbReference type="ARBA" id="ARBA00006484"/>
    </source>
</evidence>
<proteinExistence type="inferred from homology"/>
<sequence>MTRAPTSMYINASLGSCRPAPTIPVMPLVGVSAALQSLSDPAILPKRTIHNEFSLDGRVGVVTGGNRGLGLEMALALCEAGATVYVFDLPATPGEEFAAASEYAKKFGGTLKYVSVDVTHQKDVWDRFAAIGDSEGRVDVCIAAAGIGERRPCLDYEAEDFQRVMNTNANGVLYTAQGAGRQMVRFGTPGSIILIASVSGSIALRDNLAVAYQASKAAVLQMARGMACELGRQKIRVNTISPGYMHTKMIAKDLEQQGVDTMGSQNPLGRIGRPDELRGVAVWLASDASSFCTGSDILVDGGHHSW</sequence>
<evidence type="ECO:0008006" key="5">
    <source>
        <dbReference type="Google" id="ProtNLM"/>
    </source>
</evidence>
<dbReference type="PANTHER" id="PTHR43008:SF4">
    <property type="entry name" value="CHAIN DEHYDROGENASE, PUTATIVE (AFU_ORTHOLOGUE AFUA_4G08710)-RELATED"/>
    <property type="match status" value="1"/>
</dbReference>
<dbReference type="PRINTS" id="PR00080">
    <property type="entry name" value="SDRFAMILY"/>
</dbReference>
<dbReference type="GO" id="GO:0016616">
    <property type="term" value="F:oxidoreductase activity, acting on the CH-OH group of donors, NAD or NADP as acceptor"/>
    <property type="evidence" value="ECO:0007669"/>
    <property type="project" value="UniProtKB-ARBA"/>
</dbReference>
<dbReference type="Gene3D" id="3.40.50.720">
    <property type="entry name" value="NAD(P)-binding Rossmann-like Domain"/>
    <property type="match status" value="1"/>
</dbReference>
<evidence type="ECO:0000313" key="4">
    <source>
        <dbReference type="Proteomes" id="UP000663853"/>
    </source>
</evidence>
<keyword evidence="2" id="KW-0560">Oxidoreductase</keyword>
<dbReference type="EMBL" id="CAJMXA010000335">
    <property type="protein sequence ID" value="CAE6426605.1"/>
    <property type="molecule type" value="Genomic_DNA"/>
</dbReference>
<comment type="similarity">
    <text evidence="1">Belongs to the short-chain dehydrogenases/reductases (SDR) family.</text>
</comment>
<dbReference type="GO" id="GO:0050664">
    <property type="term" value="F:oxidoreductase activity, acting on NAD(P)H, oxygen as acceptor"/>
    <property type="evidence" value="ECO:0007669"/>
    <property type="project" value="TreeGrafter"/>
</dbReference>
<evidence type="ECO:0000256" key="2">
    <source>
        <dbReference type="ARBA" id="ARBA00023002"/>
    </source>
</evidence>
<dbReference type="SUPFAM" id="SSF51735">
    <property type="entry name" value="NAD(P)-binding Rossmann-fold domains"/>
    <property type="match status" value="1"/>
</dbReference>
<dbReference type="Proteomes" id="UP000663853">
    <property type="component" value="Unassembled WGS sequence"/>
</dbReference>
<gene>
    <name evidence="3" type="ORF">RDB_LOCUS18825</name>
</gene>
<evidence type="ECO:0000313" key="3">
    <source>
        <dbReference type="EMBL" id="CAE6426605.1"/>
    </source>
</evidence>
<protein>
    <recommendedName>
        <fullName evidence="5">Sorbose reductase sou1</fullName>
    </recommendedName>
</protein>
<reference evidence="3" key="1">
    <citation type="submission" date="2021-01" db="EMBL/GenBank/DDBJ databases">
        <authorList>
            <person name="Kaushik A."/>
        </authorList>
    </citation>
    <scope>NUCLEOTIDE SEQUENCE</scope>
    <source>
        <strain evidence="3">AG6-10EEA</strain>
    </source>
</reference>
<dbReference type="InterPro" id="IPR036291">
    <property type="entry name" value="NAD(P)-bd_dom_sf"/>
</dbReference>
<name>A0A8H2XKT1_9AGAM</name>